<evidence type="ECO:0000313" key="2">
    <source>
        <dbReference type="Proteomes" id="UP000037035"/>
    </source>
</evidence>
<protein>
    <submittedName>
        <fullName evidence="1">Uncharacterized protein</fullName>
    </submittedName>
</protein>
<name>A0A0L6UNP4_9BASI</name>
<dbReference type="EMBL" id="LAVV01009690">
    <property type="protein sequence ID" value="KNZ50168.1"/>
    <property type="molecule type" value="Genomic_DNA"/>
</dbReference>
<dbReference type="AlphaFoldDB" id="A0A0L6UNP4"/>
<proteinExistence type="predicted"/>
<gene>
    <name evidence="1" type="ORF">VP01_456g4</name>
</gene>
<sequence length="78" mass="8760">MTTTKYLEKHSPAVPALSDIVESGVVFHYRKIIHKCLNDTIRGLILESRASSDKQYMDAARSSLAADWVNKALSLIQR</sequence>
<reference evidence="1 2" key="1">
    <citation type="submission" date="2015-08" db="EMBL/GenBank/DDBJ databases">
        <title>Next Generation Sequencing and Analysis of the Genome of Puccinia sorghi L Schw, the Causal Agent of Maize Common Rust.</title>
        <authorList>
            <person name="Rochi L."/>
            <person name="Burguener G."/>
            <person name="Darino M."/>
            <person name="Turjanski A."/>
            <person name="Kreff E."/>
            <person name="Dieguez M.J."/>
            <person name="Sacco F."/>
        </authorList>
    </citation>
    <scope>NUCLEOTIDE SEQUENCE [LARGE SCALE GENOMIC DNA]</scope>
    <source>
        <strain evidence="1 2">RO10H11247</strain>
    </source>
</reference>
<keyword evidence="2" id="KW-1185">Reference proteome</keyword>
<dbReference type="VEuPathDB" id="FungiDB:VP01_456g4"/>
<evidence type="ECO:0000313" key="1">
    <source>
        <dbReference type="EMBL" id="KNZ50168.1"/>
    </source>
</evidence>
<dbReference type="Proteomes" id="UP000037035">
    <property type="component" value="Unassembled WGS sequence"/>
</dbReference>
<accession>A0A0L6UNP4</accession>
<organism evidence="1 2">
    <name type="scientific">Puccinia sorghi</name>
    <dbReference type="NCBI Taxonomy" id="27349"/>
    <lineage>
        <taxon>Eukaryota</taxon>
        <taxon>Fungi</taxon>
        <taxon>Dikarya</taxon>
        <taxon>Basidiomycota</taxon>
        <taxon>Pucciniomycotina</taxon>
        <taxon>Pucciniomycetes</taxon>
        <taxon>Pucciniales</taxon>
        <taxon>Pucciniaceae</taxon>
        <taxon>Puccinia</taxon>
    </lineage>
</organism>
<comment type="caution">
    <text evidence="1">The sequence shown here is derived from an EMBL/GenBank/DDBJ whole genome shotgun (WGS) entry which is preliminary data.</text>
</comment>